<evidence type="ECO:0000313" key="3">
    <source>
        <dbReference type="Proteomes" id="UP000622580"/>
    </source>
</evidence>
<protein>
    <submittedName>
        <fullName evidence="1">BrnA antitoxin family protein</fullName>
    </submittedName>
</protein>
<reference evidence="2" key="1">
    <citation type="submission" date="2021-01" db="EMBL/GenBank/DDBJ databases">
        <title>Genome sequence of Phenylobacterium sp. 20VBR1 isolated from a valley glaceir, Ny-Alesund, Svalbard.</title>
        <authorList>
            <person name="Thomas F.A."/>
            <person name="Krishnan K.P."/>
            <person name="Sinha R.K."/>
        </authorList>
    </citation>
    <scope>NUCLEOTIDE SEQUENCE</scope>
    <source>
        <strain evidence="2">20VBR1</strain>
    </source>
</reference>
<dbReference type="Pfam" id="PF14384">
    <property type="entry name" value="BrnA_antitoxin"/>
    <property type="match status" value="1"/>
</dbReference>
<evidence type="ECO:0000313" key="1">
    <source>
        <dbReference type="EMBL" id="MBR7618345.1"/>
    </source>
</evidence>
<evidence type="ECO:0000313" key="2">
    <source>
        <dbReference type="EMBL" id="QQZ50792.1"/>
    </source>
</evidence>
<sequence>MPGNKKTPIWTDPDDAPELTDEFFERAALMEGDRVLRPAQGTLTKRGRPKLENPKRQITLRLDSDLIDRLRESGPGWQSRINEILRKAV</sequence>
<dbReference type="Proteomes" id="UP000622580">
    <property type="component" value="Unassembled WGS sequence"/>
</dbReference>
<accession>A0A941HV84</accession>
<reference evidence="1" key="2">
    <citation type="submission" date="2021-04" db="EMBL/GenBank/DDBJ databases">
        <title>Draft genome assembly of strain Phenylobacterium sp. 20VBR1 using MiniION and Illumina platforms.</title>
        <authorList>
            <person name="Thomas F.A."/>
            <person name="Krishnan K.P."/>
            <person name="Sinha R.K."/>
        </authorList>
    </citation>
    <scope>NUCLEOTIDE SEQUENCE</scope>
    <source>
        <strain evidence="1">20VBR1</strain>
    </source>
</reference>
<name>A0A941HV84_9CAUL</name>
<keyword evidence="3" id="KW-1185">Reference proteome</keyword>
<dbReference type="EMBL" id="CP068570">
    <property type="protein sequence ID" value="QQZ50792.1"/>
    <property type="molecule type" value="Genomic_DNA"/>
</dbReference>
<dbReference type="InterPro" id="IPR025528">
    <property type="entry name" value="BrnA_antitoxin"/>
</dbReference>
<dbReference type="EMBL" id="JAGSGD010000001">
    <property type="protein sequence ID" value="MBR7618345.1"/>
    <property type="molecule type" value="Genomic_DNA"/>
</dbReference>
<dbReference type="AlphaFoldDB" id="A0A941HV84"/>
<gene>
    <name evidence="1" type="ORF">JKL49_02995</name>
    <name evidence="2" type="ORF">JKL49_05505</name>
</gene>
<organism evidence="1 3">
    <name type="scientific">Phenylobacterium glaciei</name>
    <dbReference type="NCBI Taxonomy" id="2803784"/>
    <lineage>
        <taxon>Bacteria</taxon>
        <taxon>Pseudomonadati</taxon>
        <taxon>Pseudomonadota</taxon>
        <taxon>Alphaproteobacteria</taxon>
        <taxon>Caulobacterales</taxon>
        <taxon>Caulobacteraceae</taxon>
        <taxon>Phenylobacterium</taxon>
    </lineage>
</organism>
<proteinExistence type="predicted"/>